<proteinExistence type="predicted"/>
<protein>
    <submittedName>
        <fullName evidence="1">Uncharacterized protein</fullName>
    </submittedName>
</protein>
<comment type="caution">
    <text evidence="1">The sequence shown here is derived from an EMBL/GenBank/DDBJ whole genome shotgun (WGS) entry which is preliminary data.</text>
</comment>
<dbReference type="AlphaFoldDB" id="A0AA39P6V9"/>
<dbReference type="EMBL" id="JAUEPR010000013">
    <property type="protein sequence ID" value="KAK0478698.1"/>
    <property type="molecule type" value="Genomic_DNA"/>
</dbReference>
<evidence type="ECO:0000313" key="2">
    <source>
        <dbReference type="Proteomes" id="UP001175227"/>
    </source>
</evidence>
<reference evidence="1" key="1">
    <citation type="submission" date="2023-06" db="EMBL/GenBank/DDBJ databases">
        <authorList>
            <consortium name="Lawrence Berkeley National Laboratory"/>
            <person name="Ahrendt S."/>
            <person name="Sahu N."/>
            <person name="Indic B."/>
            <person name="Wong-Bajracharya J."/>
            <person name="Merenyi Z."/>
            <person name="Ke H.-M."/>
            <person name="Monk M."/>
            <person name="Kocsube S."/>
            <person name="Drula E."/>
            <person name="Lipzen A."/>
            <person name="Balint B."/>
            <person name="Henrissat B."/>
            <person name="Andreopoulos B."/>
            <person name="Martin F.M."/>
            <person name="Harder C.B."/>
            <person name="Rigling D."/>
            <person name="Ford K.L."/>
            <person name="Foster G.D."/>
            <person name="Pangilinan J."/>
            <person name="Papanicolaou A."/>
            <person name="Barry K."/>
            <person name="LaButti K."/>
            <person name="Viragh M."/>
            <person name="Koriabine M."/>
            <person name="Yan M."/>
            <person name="Riley R."/>
            <person name="Champramary S."/>
            <person name="Plett K.L."/>
            <person name="Tsai I.J."/>
            <person name="Slot J."/>
            <person name="Sipos G."/>
            <person name="Plett J."/>
            <person name="Nagy L.G."/>
            <person name="Grigoriev I.V."/>
        </authorList>
    </citation>
    <scope>NUCLEOTIDE SEQUENCE</scope>
    <source>
        <strain evidence="1">ICMP 16352</strain>
    </source>
</reference>
<sequence>MSSLASGAEWPTLIGLYWTNFVEYCQRIEVNDNVLNTDIDKLSSGNQYLHLTEFIIILKTTDTFAATTICTWPAIPQFPNPLILNKRFIEYLSRFNKWPTQLGSLQELDYLSDKAPIIDLLFQYKKHKKQVFWVGIAAQVDSIAIYLGTHIFLNTKTADAPNPNALKPDSDSSNTDLYVPDRPTAPVGKMMDAFLNELYQLMETKSIANSFLDKANIKHEMSD</sequence>
<keyword evidence="2" id="KW-1185">Reference proteome</keyword>
<dbReference type="Proteomes" id="UP001175227">
    <property type="component" value="Unassembled WGS sequence"/>
</dbReference>
<evidence type="ECO:0000313" key="1">
    <source>
        <dbReference type="EMBL" id="KAK0478698.1"/>
    </source>
</evidence>
<gene>
    <name evidence="1" type="ORF">IW261DRAFT_1564763</name>
</gene>
<name>A0AA39P6V9_9AGAR</name>
<organism evidence="1 2">
    <name type="scientific">Armillaria novae-zelandiae</name>
    <dbReference type="NCBI Taxonomy" id="153914"/>
    <lineage>
        <taxon>Eukaryota</taxon>
        <taxon>Fungi</taxon>
        <taxon>Dikarya</taxon>
        <taxon>Basidiomycota</taxon>
        <taxon>Agaricomycotina</taxon>
        <taxon>Agaricomycetes</taxon>
        <taxon>Agaricomycetidae</taxon>
        <taxon>Agaricales</taxon>
        <taxon>Marasmiineae</taxon>
        <taxon>Physalacriaceae</taxon>
        <taxon>Armillaria</taxon>
    </lineage>
</organism>
<accession>A0AA39P6V9</accession>